<dbReference type="AlphaFoldDB" id="A0A4R1B159"/>
<sequence length="115" mass="12765">MKRTAYVFLTAATVSQAVAASLPGHEVQTGEALVKMCSGAERVKMLGMMCHSYLNGYIDTATVFNKGGRFCLRPDDKQFLPSRVASWLRAHPDLLSRPAPEALNRFLPEYYPCPK</sequence>
<evidence type="ECO:0000313" key="4">
    <source>
        <dbReference type="Proteomes" id="UP000295443"/>
    </source>
</evidence>
<proteinExistence type="predicted"/>
<keyword evidence="4" id="KW-1185">Reference proteome</keyword>
<dbReference type="Pfam" id="PF18602">
    <property type="entry name" value="Rap1a"/>
    <property type="match status" value="1"/>
</dbReference>
<evidence type="ECO:0000256" key="1">
    <source>
        <dbReference type="SAM" id="SignalP"/>
    </source>
</evidence>
<evidence type="ECO:0000259" key="2">
    <source>
        <dbReference type="Pfam" id="PF18602"/>
    </source>
</evidence>
<feature type="domain" description="Rap1a immunity protein" evidence="2">
    <location>
        <begin position="29"/>
        <end position="113"/>
    </location>
</feature>
<dbReference type="RefSeq" id="WP_131449260.1">
    <property type="nucleotide sequence ID" value="NZ_SJZB01000054.1"/>
</dbReference>
<dbReference type="InterPro" id="IPR041238">
    <property type="entry name" value="Rap1a"/>
</dbReference>
<keyword evidence="1" id="KW-0732">Signal</keyword>
<dbReference type="OrthoDB" id="7281972at2"/>
<dbReference type="Proteomes" id="UP000295443">
    <property type="component" value="Unassembled WGS sequence"/>
</dbReference>
<protein>
    <recommendedName>
        <fullName evidence="2">Rap1a immunity protein domain-containing protein</fullName>
    </recommendedName>
</protein>
<evidence type="ECO:0000313" key="3">
    <source>
        <dbReference type="EMBL" id="TCJ11501.1"/>
    </source>
</evidence>
<name>A0A4R1B159_9PROT</name>
<accession>A0A4R1B159</accession>
<gene>
    <name evidence="3" type="ORF">EZJ19_15655</name>
</gene>
<organism evidence="3 4">
    <name type="scientific">Parasulfuritortus cantonensis</name>
    <dbReference type="NCBI Taxonomy" id="2528202"/>
    <lineage>
        <taxon>Bacteria</taxon>
        <taxon>Pseudomonadati</taxon>
        <taxon>Pseudomonadota</taxon>
        <taxon>Betaproteobacteria</taxon>
        <taxon>Nitrosomonadales</taxon>
        <taxon>Thiobacillaceae</taxon>
        <taxon>Parasulfuritortus</taxon>
    </lineage>
</organism>
<reference evidence="3 4" key="1">
    <citation type="submission" date="2019-03" db="EMBL/GenBank/DDBJ databases">
        <title>Genome sequence of Thiobacillaceae bacterium LSR1, a sulfur-oxidizing bacterium isolated from freshwater sediment.</title>
        <authorList>
            <person name="Li S."/>
        </authorList>
    </citation>
    <scope>NUCLEOTIDE SEQUENCE [LARGE SCALE GENOMIC DNA]</scope>
    <source>
        <strain evidence="3 4">LSR1</strain>
    </source>
</reference>
<comment type="caution">
    <text evidence="3">The sequence shown here is derived from an EMBL/GenBank/DDBJ whole genome shotgun (WGS) entry which is preliminary data.</text>
</comment>
<dbReference type="EMBL" id="SJZB01000054">
    <property type="protein sequence ID" value="TCJ11501.1"/>
    <property type="molecule type" value="Genomic_DNA"/>
</dbReference>
<feature type="chain" id="PRO_5020798942" description="Rap1a immunity protein domain-containing protein" evidence="1">
    <location>
        <begin position="20"/>
        <end position="115"/>
    </location>
</feature>
<feature type="signal peptide" evidence="1">
    <location>
        <begin position="1"/>
        <end position="19"/>
    </location>
</feature>